<dbReference type="EMBL" id="CVRI01000040">
    <property type="protein sequence ID" value="CRK94724.1"/>
    <property type="molecule type" value="Genomic_DNA"/>
</dbReference>
<protein>
    <submittedName>
        <fullName evidence="1">CLUMA_CG008224, isoform A</fullName>
    </submittedName>
</protein>
<dbReference type="AlphaFoldDB" id="A0A1J1I562"/>
<name>A0A1J1I562_9DIPT</name>
<sequence>MFQPLTNPSTECNKTEINENRKQQNPLEVLKAFNLDKHFELNVLILLEAHSVPIISLTRISLCFICKPHKSPQPLQYQATQPFKWSFLLLGNSSLSHYSIFQLSIDLRLIKLIIYDNIFVTLFRMLQNLV</sequence>
<accession>A0A1J1I562</accession>
<keyword evidence="2" id="KW-1185">Reference proteome</keyword>
<proteinExistence type="predicted"/>
<evidence type="ECO:0000313" key="1">
    <source>
        <dbReference type="EMBL" id="CRK94724.1"/>
    </source>
</evidence>
<gene>
    <name evidence="1" type="ORF">CLUMA_CG008224</name>
</gene>
<dbReference type="Proteomes" id="UP000183832">
    <property type="component" value="Unassembled WGS sequence"/>
</dbReference>
<organism evidence="1 2">
    <name type="scientific">Clunio marinus</name>
    <dbReference type="NCBI Taxonomy" id="568069"/>
    <lineage>
        <taxon>Eukaryota</taxon>
        <taxon>Metazoa</taxon>
        <taxon>Ecdysozoa</taxon>
        <taxon>Arthropoda</taxon>
        <taxon>Hexapoda</taxon>
        <taxon>Insecta</taxon>
        <taxon>Pterygota</taxon>
        <taxon>Neoptera</taxon>
        <taxon>Endopterygota</taxon>
        <taxon>Diptera</taxon>
        <taxon>Nematocera</taxon>
        <taxon>Chironomoidea</taxon>
        <taxon>Chironomidae</taxon>
        <taxon>Clunio</taxon>
    </lineage>
</organism>
<reference evidence="1 2" key="1">
    <citation type="submission" date="2015-04" db="EMBL/GenBank/DDBJ databases">
        <authorList>
            <person name="Syromyatnikov M.Y."/>
            <person name="Popov V.N."/>
        </authorList>
    </citation>
    <scope>NUCLEOTIDE SEQUENCE [LARGE SCALE GENOMIC DNA]</scope>
</reference>
<evidence type="ECO:0000313" key="2">
    <source>
        <dbReference type="Proteomes" id="UP000183832"/>
    </source>
</evidence>